<reference key="1">
    <citation type="journal article" date="2007" name="Nature">
        <title>The medaka draft genome and insights into vertebrate genome evolution.</title>
        <authorList>
            <person name="Kasahara M."/>
            <person name="Naruse K."/>
            <person name="Sasaki S."/>
            <person name="Nakatani Y."/>
            <person name="Qu W."/>
            <person name="Ahsan B."/>
            <person name="Yamada T."/>
            <person name="Nagayasu Y."/>
            <person name="Doi K."/>
            <person name="Kasai Y."/>
            <person name="Jindo T."/>
            <person name="Kobayashi D."/>
            <person name="Shimada A."/>
            <person name="Toyoda A."/>
            <person name="Kuroki Y."/>
            <person name="Fujiyama A."/>
            <person name="Sasaki T."/>
            <person name="Shimizu A."/>
            <person name="Asakawa S."/>
            <person name="Shimizu N."/>
            <person name="Hashimoto S."/>
            <person name="Yang J."/>
            <person name="Lee Y."/>
            <person name="Matsushima K."/>
            <person name="Sugano S."/>
            <person name="Sakaizumi M."/>
            <person name="Narita T."/>
            <person name="Ohishi K."/>
            <person name="Haga S."/>
            <person name="Ohta F."/>
            <person name="Nomoto H."/>
            <person name="Nogata K."/>
            <person name="Morishita T."/>
            <person name="Endo T."/>
            <person name="Shin-I T."/>
            <person name="Takeda H."/>
            <person name="Morishita S."/>
            <person name="Kohara Y."/>
        </authorList>
    </citation>
    <scope>NUCLEOTIDE SEQUENCE [LARGE SCALE GENOMIC DNA]</scope>
    <source>
        <strain>Hd-rR</strain>
    </source>
</reference>
<dbReference type="InterPro" id="IPR043442">
    <property type="entry name" value="Perm1"/>
</dbReference>
<accession>A0A3P9H7N9</accession>
<evidence type="ECO:0000256" key="1">
    <source>
        <dbReference type="SAM" id="MobiDB-lite"/>
    </source>
</evidence>
<feature type="compositionally biased region" description="Polar residues" evidence="1">
    <location>
        <begin position="320"/>
        <end position="332"/>
    </location>
</feature>
<reference evidence="2 3" key="2">
    <citation type="submission" date="2017-04" db="EMBL/GenBank/DDBJ databases">
        <title>CpG methylation of centromeres and impact of large insertions on vertebrate speciation.</title>
        <authorList>
            <person name="Ichikawa K."/>
            <person name="Yoshimura J."/>
            <person name="Morishita S."/>
        </authorList>
    </citation>
    <scope>NUCLEOTIDE SEQUENCE</scope>
    <source>
        <strain evidence="2 3">HSOK</strain>
    </source>
</reference>
<organism evidence="2 3">
    <name type="scientific">Oryzias latipes</name>
    <name type="common">Japanese rice fish</name>
    <name type="synonym">Japanese killifish</name>
    <dbReference type="NCBI Taxonomy" id="8090"/>
    <lineage>
        <taxon>Eukaryota</taxon>
        <taxon>Metazoa</taxon>
        <taxon>Chordata</taxon>
        <taxon>Craniata</taxon>
        <taxon>Vertebrata</taxon>
        <taxon>Euteleostomi</taxon>
        <taxon>Actinopterygii</taxon>
        <taxon>Neopterygii</taxon>
        <taxon>Teleostei</taxon>
        <taxon>Neoteleostei</taxon>
        <taxon>Acanthomorphata</taxon>
        <taxon>Ovalentaria</taxon>
        <taxon>Atherinomorphae</taxon>
        <taxon>Beloniformes</taxon>
        <taxon>Adrianichthyidae</taxon>
        <taxon>Oryziinae</taxon>
        <taxon>Oryzias</taxon>
    </lineage>
</organism>
<evidence type="ECO:0000313" key="2">
    <source>
        <dbReference type="Ensembl" id="ENSORLP00015003593.1"/>
    </source>
</evidence>
<feature type="region of interest" description="Disordered" evidence="1">
    <location>
        <begin position="165"/>
        <end position="207"/>
    </location>
</feature>
<evidence type="ECO:0000313" key="3">
    <source>
        <dbReference type="Proteomes" id="UP000265200"/>
    </source>
</evidence>
<reference evidence="2" key="4">
    <citation type="submission" date="2025-09" db="UniProtKB">
        <authorList>
            <consortium name="Ensembl"/>
        </authorList>
    </citation>
    <scope>IDENTIFICATION</scope>
    <source>
        <strain evidence="2">HSOK</strain>
    </source>
</reference>
<reference evidence="2" key="3">
    <citation type="submission" date="2025-08" db="UniProtKB">
        <authorList>
            <consortium name="Ensembl"/>
        </authorList>
    </citation>
    <scope>IDENTIFICATION</scope>
    <source>
        <strain evidence="2">HSOK</strain>
    </source>
</reference>
<sequence>MGFAVLHEHAQDSPPEWGGCCSWDFLTWIWSPAEAGQVVAIPNQMEDFEFSVEVCDRDWERFFAECEECNLLPPSLAGVDDSGMSDLDDRGSFLAKKPQKVNSAPGNLTSDPPNGGPLFHQGSPVESSLGKHGTGGVESILSDSEEDTHLQSVNMFFERLKGLTEAGPSQARVGNSREATQKEERSDDGPQARRTTLPKNFPELNTLPARGETAAGKETTKPVNTTIKKTEAESDISSEPEAWHNLEFKTCKLTKTQLFITEEDCTETKVNEVIHWNQSQVPTETSLSHAVEMDTNLNDATLEGLLMSQVVLRKKCSMRGEQTPSQESSPSASIKRKRRKRRRLSVEAGDGGKMYERQALSDSEGETHATREETGLCLLGKSCNDPQISPSYMFCPCSEDGFSKEVKTELCHSEPPRDGLCQQLPRRQKTCTATGSAENNSTDCQPATFLHQSNGSVISTTSNSPDEDPVSNLQVEESPGLNGHSWLQDIVPGVTDSSQHHKQDLNTNTFQLSDKIKSSRLQNQANSKCFTAADVKTVGPLSSLKSCVPAVEVGQKDQLSAAKTLLAKENGNFGRDEKMLRQSEAVLQLPLENDSQDKHQFNNTTLEITAFSPSAFADVNSASHCEEFSSLETKTCSVKVKTSREVISVNVTPHNPSPHQNCLLFSLSSSDTNQPDLSLGAKTSNLLPEKNFKSERILSEEPNMSGLRINSLQETNLSLLKDRPINPSDISNVSSCCSLDIKSDSFLNNNLTETSSENQSVDLTEKKLEILSKCKDMNVTSKPENHPDPVCNSMAETEDAVSKPAGETENKEKSVFAMSSFWREMETLTINDILGLRKIGKGAPSTFLPPVQEEEEADSNIFTDMDELKPEKTAENSSSIDSYSPREVTWECEPVLVSQDASIYPKAMLALVADTSEPVFSEMTHKSLKKISKTISVHNLQALEFETCRLSHNGDVLETLEEREIKNIENFRVDSAQKKDVDTRPSFSESYSISLPNIFRYVFGEKPSAPSQSAADGGSSFSYAGNSVPETYDHFFSEFDTESFFYPLTTAEEKAKDQPVTIFSYSRSSSRNINFPEAYEYFYASSSSEDSSVESDDEEFFGPVKVVSRYSQRASLTPVATDPYEDFFTENDLEQDFFSLRSLSFRNANFKASQSQKQESYAMSLVPVQHSETSTLREAPPISEKGYQDLTSSDPRLYELYNRISRQPEQLPLSYEDFQMTVMNPRLDASLLPLKHSDMCLVCIAFASWVLKTANPQVGDAWKAVLLANVSALSAIRYLRKYVKVEAAASEKKLPKLTQS</sequence>
<feature type="region of interest" description="Disordered" evidence="1">
    <location>
        <begin position="317"/>
        <end position="367"/>
    </location>
</feature>
<protein>
    <recommendedName>
        <fullName evidence="4">PGC-1 and ERR-induced regulator in muscle protein 1</fullName>
    </recommendedName>
</protein>
<feature type="compositionally biased region" description="Polar residues" evidence="1">
    <location>
        <begin position="100"/>
        <end position="112"/>
    </location>
</feature>
<name>A0A3P9H7N9_ORYLA</name>
<dbReference type="GO" id="GO:0006355">
    <property type="term" value="P:regulation of DNA-templated transcription"/>
    <property type="evidence" value="ECO:0007669"/>
    <property type="project" value="InterPro"/>
</dbReference>
<proteinExistence type="predicted"/>
<feature type="region of interest" description="Disordered" evidence="1">
    <location>
        <begin position="97"/>
        <end position="145"/>
    </location>
</feature>
<dbReference type="PANTHER" id="PTHR47282">
    <property type="entry name" value="PGC-1 AND ERR-INDUCED REGULATOR IN MUSCLE PROTEIN 1"/>
    <property type="match status" value="1"/>
</dbReference>
<dbReference type="PANTHER" id="PTHR47282:SF1">
    <property type="entry name" value="PGC-1 AND ERR-INDUCED REGULATOR IN MUSCLE PROTEIN 1"/>
    <property type="match status" value="1"/>
</dbReference>
<feature type="compositionally biased region" description="Basic residues" evidence="1">
    <location>
        <begin position="334"/>
        <end position="343"/>
    </location>
</feature>
<evidence type="ECO:0008006" key="4">
    <source>
        <dbReference type="Google" id="ProtNLM"/>
    </source>
</evidence>
<feature type="compositionally biased region" description="Basic and acidic residues" evidence="1">
    <location>
        <begin position="179"/>
        <end position="191"/>
    </location>
</feature>
<dbReference type="Ensembl" id="ENSORLT00015009014.1">
    <property type="protein sequence ID" value="ENSORLP00015003593.1"/>
    <property type="gene ID" value="ENSORLG00015004345.1"/>
</dbReference>
<feature type="region of interest" description="Disordered" evidence="1">
    <location>
        <begin position="457"/>
        <end position="478"/>
    </location>
</feature>
<dbReference type="Proteomes" id="UP000265200">
    <property type="component" value="Chromosome 7"/>
</dbReference>